<dbReference type="SUPFAM" id="SSF53756">
    <property type="entry name" value="UDP-Glycosyltransferase/glycogen phosphorylase"/>
    <property type="match status" value="1"/>
</dbReference>
<reference evidence="3" key="1">
    <citation type="submission" date="2022-10" db="EMBL/GenBank/DDBJ databases">
        <title>Algoriphagus sp. a novel bacteria isolate from halophytes salicornia europaea.</title>
        <authorList>
            <person name="Peng Y."/>
            <person name="Jiang L."/>
            <person name="Lee J."/>
        </authorList>
    </citation>
    <scope>NUCLEOTIDE SEQUENCE</scope>
    <source>
        <strain evidence="3">TR-M5</strain>
    </source>
</reference>
<gene>
    <name evidence="3" type="ORF">OM944_05425</name>
</gene>
<organism evidence="3 4">
    <name type="scientific">Algoriphagus halophytocola</name>
    <dbReference type="NCBI Taxonomy" id="2991499"/>
    <lineage>
        <taxon>Bacteria</taxon>
        <taxon>Pseudomonadati</taxon>
        <taxon>Bacteroidota</taxon>
        <taxon>Cytophagia</taxon>
        <taxon>Cytophagales</taxon>
        <taxon>Cyclobacteriaceae</taxon>
        <taxon>Algoriphagus</taxon>
    </lineage>
</organism>
<dbReference type="PANTHER" id="PTHR45947">
    <property type="entry name" value="SULFOQUINOVOSYL TRANSFERASE SQD2"/>
    <property type="match status" value="1"/>
</dbReference>
<dbReference type="InterPro" id="IPR028098">
    <property type="entry name" value="Glyco_trans_4-like_N"/>
</dbReference>
<dbReference type="Pfam" id="PF00534">
    <property type="entry name" value="Glycos_transf_1"/>
    <property type="match status" value="1"/>
</dbReference>
<dbReference type="InterPro" id="IPR001296">
    <property type="entry name" value="Glyco_trans_1"/>
</dbReference>
<dbReference type="Gene3D" id="3.40.50.2000">
    <property type="entry name" value="Glycogen Phosphorylase B"/>
    <property type="match status" value="2"/>
</dbReference>
<name>A0ABY6MNF8_9BACT</name>
<evidence type="ECO:0000313" key="3">
    <source>
        <dbReference type="EMBL" id="UZD23932.1"/>
    </source>
</evidence>
<dbReference type="PANTHER" id="PTHR45947:SF3">
    <property type="entry name" value="SULFOQUINOVOSYL TRANSFERASE SQD2"/>
    <property type="match status" value="1"/>
</dbReference>
<dbReference type="RefSeq" id="WP_264810643.1">
    <property type="nucleotide sequence ID" value="NZ_CP110226.1"/>
</dbReference>
<evidence type="ECO:0000259" key="1">
    <source>
        <dbReference type="Pfam" id="PF00534"/>
    </source>
</evidence>
<keyword evidence="3" id="KW-0808">Transferase</keyword>
<feature type="domain" description="Glycosyltransferase subfamily 4-like N-terminal" evidence="2">
    <location>
        <begin position="12"/>
        <end position="166"/>
    </location>
</feature>
<evidence type="ECO:0000313" key="4">
    <source>
        <dbReference type="Proteomes" id="UP001163156"/>
    </source>
</evidence>
<accession>A0ABY6MNF8</accession>
<keyword evidence="3" id="KW-0328">Glycosyltransferase</keyword>
<dbReference type="Pfam" id="PF13439">
    <property type="entry name" value="Glyco_transf_4"/>
    <property type="match status" value="1"/>
</dbReference>
<dbReference type="Proteomes" id="UP001163156">
    <property type="component" value="Chromosome"/>
</dbReference>
<keyword evidence="4" id="KW-1185">Reference proteome</keyword>
<evidence type="ECO:0000259" key="2">
    <source>
        <dbReference type="Pfam" id="PF13439"/>
    </source>
</evidence>
<dbReference type="EC" id="2.4.-.-" evidence="3"/>
<proteinExistence type="predicted"/>
<dbReference type="GO" id="GO:0016757">
    <property type="term" value="F:glycosyltransferase activity"/>
    <property type="evidence" value="ECO:0007669"/>
    <property type="project" value="UniProtKB-KW"/>
</dbReference>
<protein>
    <submittedName>
        <fullName evidence="3">Glycosyltransferase</fullName>
        <ecNumber evidence="3">2.4.-.-</ecNumber>
    </submittedName>
</protein>
<feature type="domain" description="Glycosyl transferase family 1" evidence="1">
    <location>
        <begin position="179"/>
        <end position="338"/>
    </location>
</feature>
<sequence length="358" mass="40740">MRIIRVVPFLDFGGLERRVFLTAIGFQKYSDLELEIFVLGSQGKTSGELFRLGIHPKHFNSKIRIPNLKLIYILYRQFRLFQPDVVHTSSAEANFHGLIAAWLAGVPVRIGEEIGFPNHDWKWRIIFRKVYSLATKVIAISEAVKNRIVKLKEVKADKVEVVYNPVFIKEKKGRRTLGYSDAFVFVTTCRLVPVKNLDTLIAVFNDLVQDELGEELKLWIIGEGTERAKLEKLVNESRLNGKVVFWGFQENIRPYLEAADAFVLPSFSEGFSISLVEAMLCGLPCIVTNQGGPSEIIEDQSTGFLINPNDPRQIKNTMQHLIQISSQDRIQMGNQAKQATSKYSIENHVKRLLEVYST</sequence>
<dbReference type="InterPro" id="IPR050194">
    <property type="entry name" value="Glycosyltransferase_grp1"/>
</dbReference>
<dbReference type="EMBL" id="CP110226">
    <property type="protein sequence ID" value="UZD23932.1"/>
    <property type="molecule type" value="Genomic_DNA"/>
</dbReference>